<dbReference type="PANTHER" id="PTHR12750">
    <property type="entry name" value="DIPHOSPHOINOSITOL PENTAKISPHOSPHATE KINASE"/>
    <property type="match status" value="1"/>
</dbReference>
<reference evidence="14" key="1">
    <citation type="submission" date="2025-08" db="UniProtKB">
        <authorList>
            <consortium name="Ensembl"/>
        </authorList>
    </citation>
    <scope>IDENTIFICATION</scope>
</reference>
<accession>A0A8D1LQ39</accession>
<dbReference type="GO" id="GO:0005524">
    <property type="term" value="F:ATP binding"/>
    <property type="evidence" value="ECO:0007669"/>
    <property type="project" value="UniProtKB-KW"/>
</dbReference>
<comment type="similarity">
    <text evidence="2 11">Belongs to the histidine acid phosphatase family. VIP1 subfamily.</text>
</comment>
<comment type="function">
    <text evidence="11">Bifunctional inositol kinase that acts in concert with the IP6K kinases to synthesize the diphosphate group-containing inositol pyrophosphates diphosphoinositol pentakisphosphate, PP-InsP5, and bis-diphosphoinositol tetrakisphosphate, (PP)2-InsP4. PP-InsP5 and (PP)2-InsP4, also respectively called InsP7 and InsP8, may regulate a variety of cellular processes, including apoptosis, vesicle trafficking, cytoskeletal dynamics, and exocytosis. Phosphorylates inositol hexakisphosphate (InsP6).</text>
</comment>
<feature type="compositionally biased region" description="Low complexity" evidence="12">
    <location>
        <begin position="1153"/>
        <end position="1167"/>
    </location>
</feature>
<dbReference type="GO" id="GO:0033857">
    <property type="term" value="F:5-diphosphoinositol pentakisphosphate 1-kinase activity"/>
    <property type="evidence" value="ECO:0007669"/>
    <property type="project" value="UniProtKB-ARBA"/>
</dbReference>
<evidence type="ECO:0000259" key="13">
    <source>
        <dbReference type="Pfam" id="PF18086"/>
    </source>
</evidence>
<dbReference type="Pfam" id="PF00328">
    <property type="entry name" value="His_Phos_2"/>
    <property type="match status" value="1"/>
</dbReference>
<keyword evidence="3 11" id="KW-0963">Cytoplasm</keyword>
<dbReference type="FunFam" id="3.40.50.11950:FF:000003">
    <property type="entry name" value="Inositol hexakisphosphate and diphosphoinositol-pentakisphosphate kinase"/>
    <property type="match status" value="1"/>
</dbReference>
<comment type="subcellular location">
    <subcellularLocation>
        <location evidence="1 11">Cytoplasm</location>
        <location evidence="1 11">Cytosol</location>
    </subcellularLocation>
</comment>
<feature type="region of interest" description="Disordered" evidence="12">
    <location>
        <begin position="1"/>
        <end position="21"/>
    </location>
</feature>
<dbReference type="FunFam" id="3.40.50.1240:FF:000013">
    <property type="entry name" value="Inositol hexakisphosphate and diphosphoinositol-pentakisphosphate kinase"/>
    <property type="match status" value="1"/>
</dbReference>
<dbReference type="Gene3D" id="3.40.50.11950">
    <property type="match status" value="1"/>
</dbReference>
<dbReference type="SUPFAM" id="SSF56059">
    <property type="entry name" value="Glutathione synthetase ATP-binding domain-like"/>
    <property type="match status" value="1"/>
</dbReference>
<dbReference type="FunFam" id="3.30.470.20:FF:000003">
    <property type="entry name" value="Inositol hexakisphosphate and diphosphoinositol-pentakisphosphate kinase"/>
    <property type="match status" value="1"/>
</dbReference>
<dbReference type="Ensembl" id="ENSSSCT00050029043.1">
    <property type="protein sequence ID" value="ENSSSCP00050012014.1"/>
    <property type="gene ID" value="ENSSSCG00050021534.1"/>
</dbReference>
<dbReference type="SUPFAM" id="SSF53254">
    <property type="entry name" value="Phosphoglycerate mutase-like"/>
    <property type="match status" value="1"/>
</dbReference>
<name>A0A8D1LQ39_PIG</name>
<dbReference type="FunFam" id="3.40.50.11950:FF:000001">
    <property type="entry name" value="Inositol hexakisphosphate and diphosphoinositol-pentakisphosphate kinase"/>
    <property type="match status" value="1"/>
</dbReference>
<keyword evidence="6 11" id="KW-0547">Nucleotide-binding</keyword>
<evidence type="ECO:0000256" key="7">
    <source>
        <dbReference type="ARBA" id="ARBA00022777"/>
    </source>
</evidence>
<evidence type="ECO:0000313" key="15">
    <source>
        <dbReference type="Proteomes" id="UP000694571"/>
    </source>
</evidence>
<keyword evidence="7 11" id="KW-0418">Kinase</keyword>
<evidence type="ECO:0000256" key="1">
    <source>
        <dbReference type="ARBA" id="ARBA00004514"/>
    </source>
</evidence>
<dbReference type="Pfam" id="PF18086">
    <property type="entry name" value="PPIP5K2_N"/>
    <property type="match status" value="1"/>
</dbReference>
<comment type="catalytic activity">
    <reaction evidence="9">
        <text>5-diphospho-1D-myo-inositol 1,2,3,4,6-pentakisphosphate + ATP + H(+) = 1,5-bis(diphospho)-1D-myo-inositol 2,3,4,6-tetrakisphosphate + ADP</text>
        <dbReference type="Rhea" id="RHEA:10276"/>
        <dbReference type="ChEBI" id="CHEBI:15378"/>
        <dbReference type="ChEBI" id="CHEBI:30616"/>
        <dbReference type="ChEBI" id="CHEBI:58628"/>
        <dbReference type="ChEBI" id="CHEBI:77983"/>
        <dbReference type="ChEBI" id="CHEBI:456216"/>
        <dbReference type="EC" id="2.7.4.24"/>
    </reaction>
    <physiologicalReaction direction="left-to-right" evidence="9">
        <dbReference type="Rhea" id="RHEA:10277"/>
    </physiologicalReaction>
</comment>
<feature type="region of interest" description="Disordered" evidence="12">
    <location>
        <begin position="1114"/>
        <end position="1201"/>
    </location>
</feature>
<evidence type="ECO:0000256" key="11">
    <source>
        <dbReference type="RuleBase" id="RU365032"/>
    </source>
</evidence>
<evidence type="ECO:0000256" key="9">
    <source>
        <dbReference type="ARBA" id="ARBA00033696"/>
    </source>
</evidence>
<dbReference type="GO" id="GO:0000828">
    <property type="term" value="F:inositol hexakisphosphate kinase activity"/>
    <property type="evidence" value="ECO:0007669"/>
    <property type="project" value="UniProtKB-ARBA"/>
</dbReference>
<evidence type="ECO:0000256" key="2">
    <source>
        <dbReference type="ARBA" id="ARBA00005609"/>
    </source>
</evidence>
<dbReference type="CDD" id="cd07061">
    <property type="entry name" value="HP_HAP_like"/>
    <property type="match status" value="1"/>
</dbReference>
<dbReference type="InterPro" id="IPR040557">
    <property type="entry name" value="VIP1_N"/>
</dbReference>
<dbReference type="InterPro" id="IPR037446">
    <property type="entry name" value="His_Pase_VIP1"/>
</dbReference>
<gene>
    <name evidence="14" type="primary">PPIP5K2</name>
</gene>
<dbReference type="PROSITE" id="PS00616">
    <property type="entry name" value="HIS_ACID_PHOSPHAT_1"/>
    <property type="match status" value="1"/>
</dbReference>
<dbReference type="Proteomes" id="UP000694571">
    <property type="component" value="Unplaced"/>
</dbReference>
<evidence type="ECO:0000256" key="5">
    <source>
        <dbReference type="ARBA" id="ARBA00022679"/>
    </source>
</evidence>
<evidence type="ECO:0000256" key="3">
    <source>
        <dbReference type="ARBA" id="ARBA00022490"/>
    </source>
</evidence>
<feature type="domain" description="VIP1 N-terminal" evidence="13">
    <location>
        <begin position="63"/>
        <end position="152"/>
    </location>
</feature>
<feature type="compositionally biased region" description="Polar residues" evidence="12">
    <location>
        <begin position="1168"/>
        <end position="1178"/>
    </location>
</feature>
<evidence type="ECO:0000256" key="8">
    <source>
        <dbReference type="ARBA" id="ARBA00022840"/>
    </source>
</evidence>
<dbReference type="PANTHER" id="PTHR12750:SF10">
    <property type="entry name" value="INOSITOL HEXAKISPHOSPHATE AND DIPHOSPHOINOSITOL-PENTAKISPHOSPHATE KINASE 2"/>
    <property type="match status" value="1"/>
</dbReference>
<keyword evidence="5 11" id="KW-0808">Transferase</keyword>
<dbReference type="AlphaFoldDB" id="A0A8D1LQ39"/>
<evidence type="ECO:0000256" key="6">
    <source>
        <dbReference type="ARBA" id="ARBA00022741"/>
    </source>
</evidence>
<dbReference type="Gene3D" id="3.40.50.1240">
    <property type="entry name" value="Phosphoglycerate mutase-like"/>
    <property type="match status" value="1"/>
</dbReference>
<dbReference type="InterPro" id="IPR029033">
    <property type="entry name" value="His_PPase_superfam"/>
</dbReference>
<dbReference type="GO" id="GO:0005829">
    <property type="term" value="C:cytosol"/>
    <property type="evidence" value="ECO:0007669"/>
    <property type="project" value="UniProtKB-SubCell"/>
</dbReference>
<organism evidence="14 15">
    <name type="scientific">Sus scrofa</name>
    <name type="common">Pig</name>
    <dbReference type="NCBI Taxonomy" id="9823"/>
    <lineage>
        <taxon>Eukaryota</taxon>
        <taxon>Metazoa</taxon>
        <taxon>Chordata</taxon>
        <taxon>Craniata</taxon>
        <taxon>Vertebrata</taxon>
        <taxon>Euteleostomi</taxon>
        <taxon>Mammalia</taxon>
        <taxon>Eutheria</taxon>
        <taxon>Laurasiatheria</taxon>
        <taxon>Artiodactyla</taxon>
        <taxon>Suina</taxon>
        <taxon>Suidae</taxon>
        <taxon>Sus</taxon>
    </lineage>
</organism>
<sequence>MSEAPRFFVGPEDTEINPGNYRHFFHHADEDEEEEDESSSSKHIENVIHKSSSVFFHPPERQIVVGICSMAKKSKSKPMKEILERISLFKYITVVVFEEDVILNEPVENWPLCDCLISFHSKGFPLDKAVAYAKLRNPFVINDLNMQYLIQDRREVYSILQAEGILLPRYAILNRDPNNPKECNLIEGEDHVEVNGEVFQKPFVEKPVSAEDHNVYIYYPTSAGGGSQRLFRKIGSRSSVYSPESSVRKTGSYIYEEFMPTDGTDVKVYTVGPDYAHAEARKSPALDGKVERDSEGKEVRYPVILNAREKLIAWKVCLAFKQTVCGFDLLRANGQSYVCDVNGFSFVKNSMKYYDDCAKILGNIVMRELAPQFHIPWSIPLEAEDIPIVPTTSGTMMELRCVIAVIRHGDRTPKQKMKMEVRHQKFFDLFEKCDGYKSGKLKLKKPKQLQEVLDIARQLLMELGQNNDSEIEENKSKLEQLKTVLEMYGHFSGINRKVQLTYLPHGCPKTSSEEEDSRREEPSLLLVLKWGGELTPAGRVQAEELGRAFRCMYPGGQGDYAGFPGCGLLRLHSTYRHDLKIYASDEGRVQMTAAAFAKGLLALEGELTPILVQMVKSANMNGLLDSDSDSLSSCQQRVKARLHEILQKDRDFTAEDYEKLTPSGSISLIKSMHLIKNPVKTCDKVYSLIQSLTSQIRHRMEDPKSSDIQLYHSETLELMLRRWSKLEKDFKTKNGRYDISKIPDIYDCIKYDVQHNGSLKLENTMELYRLSKALADIVIPQEYGITKAEKLEIAKGYCTPLVRKIRSDLQRTQDDDTVNKLHPVYSRGVLSPERHVRTRLYFTSESHVHSLLSILRYGALCDESKDEQWKRAMDYLNVVNELNYMTQIVIMLYEDPNKDLSSEERFHVELHFSPGAKGCEEDKNLPSGYGYRPASRENEGRRSFKIDSDDEPHTSKKDEVDRAVILFKPMVSEPIHIHRKSPLPRSRKMATNEEESPLSVSSPEGTGTWLHYTSGVGTGRRRRRSGEQITSSPVSPKSLAFTSSIFGSWQQVVSENANYLRTPRTLVEQKQNPTVGFELYSMVPSICPLETLHNALSLKQVDEFLASIASPSSEVPWKTPEISSSTSRPSPVMRRKVSLNTYTPAKILPTPPATVKSTKASSKPATSGPSSVVVPNTSSRKKGMTSKTEVHEHKKNTAKKK</sequence>
<keyword evidence="8 11" id="KW-0067">ATP-binding</keyword>
<comment type="catalytic activity">
    <reaction evidence="10">
        <text>1D-myo-inositol hexakisphosphate + ATP = 1-diphospho-1D-myo-inositol 2,3,4,5,6-pentakisphosphate + ADP</text>
        <dbReference type="Rhea" id="RHEA:37459"/>
        <dbReference type="ChEBI" id="CHEBI:30616"/>
        <dbReference type="ChEBI" id="CHEBI:58130"/>
        <dbReference type="ChEBI" id="CHEBI:74946"/>
        <dbReference type="ChEBI" id="CHEBI:456216"/>
        <dbReference type="EC" id="2.7.4.24"/>
    </reaction>
    <physiologicalReaction direction="left-to-right" evidence="10">
        <dbReference type="Rhea" id="RHEA:37460"/>
    </physiologicalReaction>
</comment>
<protein>
    <recommendedName>
        <fullName evidence="11">Inositol hexakisphosphate and diphosphoinositol-pentakisphosphate kinase</fullName>
        <ecNumber evidence="11">2.7.4.24</ecNumber>
    </recommendedName>
</protein>
<feature type="region of interest" description="Disordered" evidence="12">
    <location>
        <begin position="980"/>
        <end position="1035"/>
    </location>
</feature>
<proteinExistence type="inferred from homology"/>
<dbReference type="Gene3D" id="3.30.470.20">
    <property type="entry name" value="ATP-grasp fold, B domain"/>
    <property type="match status" value="1"/>
</dbReference>
<feature type="region of interest" description="Disordered" evidence="12">
    <location>
        <begin position="917"/>
        <end position="960"/>
    </location>
</feature>
<feature type="compositionally biased region" description="Basic and acidic residues" evidence="12">
    <location>
        <begin position="934"/>
        <end position="960"/>
    </location>
</feature>
<evidence type="ECO:0000256" key="12">
    <source>
        <dbReference type="SAM" id="MobiDB-lite"/>
    </source>
</evidence>
<evidence type="ECO:0000256" key="10">
    <source>
        <dbReference type="ARBA" id="ARBA00034629"/>
    </source>
</evidence>
<dbReference type="InterPro" id="IPR000560">
    <property type="entry name" value="His_Pase_clade-2"/>
</dbReference>
<keyword evidence="4" id="KW-0597">Phosphoprotein</keyword>
<evidence type="ECO:0000256" key="4">
    <source>
        <dbReference type="ARBA" id="ARBA00022553"/>
    </source>
</evidence>
<evidence type="ECO:0000313" key="14">
    <source>
        <dbReference type="Ensembl" id="ENSSSCP00050012014.1"/>
    </source>
</evidence>
<dbReference type="EC" id="2.7.4.24" evidence="11"/>
<dbReference type="InterPro" id="IPR033379">
    <property type="entry name" value="Acid_Pase_AS"/>
</dbReference>